<dbReference type="InParanoid" id="A0A0R0L142"/>
<organism evidence="1">
    <name type="scientific">Glycine max</name>
    <name type="common">Soybean</name>
    <name type="synonym">Glycine hispida</name>
    <dbReference type="NCBI Taxonomy" id="3847"/>
    <lineage>
        <taxon>Eukaryota</taxon>
        <taxon>Viridiplantae</taxon>
        <taxon>Streptophyta</taxon>
        <taxon>Embryophyta</taxon>
        <taxon>Tracheophyta</taxon>
        <taxon>Spermatophyta</taxon>
        <taxon>Magnoliopsida</taxon>
        <taxon>eudicotyledons</taxon>
        <taxon>Gunneridae</taxon>
        <taxon>Pentapetalae</taxon>
        <taxon>rosids</taxon>
        <taxon>fabids</taxon>
        <taxon>Fabales</taxon>
        <taxon>Fabaceae</taxon>
        <taxon>Papilionoideae</taxon>
        <taxon>50 kb inversion clade</taxon>
        <taxon>NPAAA clade</taxon>
        <taxon>indigoferoid/millettioid clade</taxon>
        <taxon>Phaseoleae</taxon>
        <taxon>Glycine</taxon>
        <taxon>Glycine subgen. Soja</taxon>
    </lineage>
</organism>
<reference evidence="1 2" key="1">
    <citation type="journal article" date="2010" name="Nature">
        <title>Genome sequence of the palaeopolyploid soybean.</title>
        <authorList>
            <person name="Schmutz J."/>
            <person name="Cannon S.B."/>
            <person name="Schlueter J."/>
            <person name="Ma J."/>
            <person name="Mitros T."/>
            <person name="Nelson W."/>
            <person name="Hyten D.L."/>
            <person name="Song Q."/>
            <person name="Thelen J.J."/>
            <person name="Cheng J."/>
            <person name="Xu D."/>
            <person name="Hellsten U."/>
            <person name="May G.D."/>
            <person name="Yu Y."/>
            <person name="Sakurai T."/>
            <person name="Umezawa T."/>
            <person name="Bhattacharyya M.K."/>
            <person name="Sandhu D."/>
            <person name="Valliyodan B."/>
            <person name="Lindquist E."/>
            <person name="Peto M."/>
            <person name="Grant D."/>
            <person name="Shu S."/>
            <person name="Goodstein D."/>
            <person name="Barry K."/>
            <person name="Futrell-Griggs M."/>
            <person name="Abernathy B."/>
            <person name="Du J."/>
            <person name="Tian Z."/>
            <person name="Zhu L."/>
            <person name="Gill N."/>
            <person name="Joshi T."/>
            <person name="Libault M."/>
            <person name="Sethuraman A."/>
            <person name="Zhang X.-C."/>
            <person name="Shinozaki K."/>
            <person name="Nguyen H.T."/>
            <person name="Wing R.A."/>
            <person name="Cregan P."/>
            <person name="Specht J."/>
            <person name="Grimwood J."/>
            <person name="Rokhsar D."/>
            <person name="Stacey G."/>
            <person name="Shoemaker R.C."/>
            <person name="Jackson S.A."/>
        </authorList>
    </citation>
    <scope>NUCLEOTIDE SEQUENCE [LARGE SCALE GENOMIC DNA]</scope>
    <source>
        <strain evidence="2">cv. Williams 82</strain>
        <tissue evidence="1">Callus</tissue>
    </source>
</reference>
<reference evidence="1" key="3">
    <citation type="submission" date="2018-07" db="EMBL/GenBank/DDBJ databases">
        <title>WGS assembly of Glycine max.</title>
        <authorList>
            <person name="Schmutz J."/>
            <person name="Cannon S."/>
            <person name="Schlueter J."/>
            <person name="Ma J."/>
            <person name="Mitros T."/>
            <person name="Nelson W."/>
            <person name="Hyten D."/>
            <person name="Song Q."/>
            <person name="Thelen J."/>
            <person name="Cheng J."/>
            <person name="Xu D."/>
            <person name="Hellsten U."/>
            <person name="May G."/>
            <person name="Yu Y."/>
            <person name="Sakurai T."/>
            <person name="Umezawa T."/>
            <person name="Bhattacharyya M."/>
            <person name="Sandhu D."/>
            <person name="Valliyodan B."/>
            <person name="Lindquist E."/>
            <person name="Peto M."/>
            <person name="Grant D."/>
            <person name="Shu S."/>
            <person name="Goodstein D."/>
            <person name="Barry K."/>
            <person name="Futrell-Griggs M."/>
            <person name="Abernathy B."/>
            <person name="Du J."/>
            <person name="Tian Z."/>
            <person name="Zhu L."/>
            <person name="Gill N."/>
            <person name="Joshi T."/>
            <person name="Libault M."/>
            <person name="Sethuraman A."/>
            <person name="Zhang X."/>
            <person name="Shinozaki K."/>
            <person name="Nguyen H."/>
            <person name="Wing R."/>
            <person name="Cregan P."/>
            <person name="Specht J."/>
            <person name="Grimwood J."/>
            <person name="Rokhsar D."/>
            <person name="Stacey G."/>
            <person name="Shoemaker R."/>
            <person name="Jackson S."/>
        </authorList>
    </citation>
    <scope>NUCLEOTIDE SEQUENCE</scope>
    <source>
        <tissue evidence="1">Callus</tissue>
    </source>
</reference>
<dbReference type="AlphaFoldDB" id="A0A0R0L142"/>
<reference evidence="2" key="2">
    <citation type="submission" date="2018-02" db="UniProtKB">
        <authorList>
            <consortium name="EnsemblPlants"/>
        </authorList>
    </citation>
    <scope>IDENTIFICATION</scope>
    <source>
        <strain evidence="2">Williams 82</strain>
    </source>
</reference>
<evidence type="ECO:0000313" key="1">
    <source>
        <dbReference type="EMBL" id="KRH73063.1"/>
    </source>
</evidence>
<dbReference type="Gramene" id="KRH73063">
    <property type="protein sequence ID" value="KRH73063"/>
    <property type="gene ID" value="GLYMA_02G249900"/>
</dbReference>
<protein>
    <submittedName>
        <fullName evidence="1 2">Uncharacterized protein</fullName>
    </submittedName>
</protein>
<evidence type="ECO:0000313" key="3">
    <source>
        <dbReference type="Proteomes" id="UP000008827"/>
    </source>
</evidence>
<name>A0A0R0L142_SOYBN</name>
<keyword evidence="3" id="KW-1185">Reference proteome</keyword>
<sequence length="72" mass="8375">MMALSPSRQIQLKDIHPGFHSWAVTAQTIRMWTIVDNDQPNQVSILHLILFDYEVMYNINTILDFLSITITN</sequence>
<dbReference type="EnsemblPlants" id="KRH73063">
    <property type="protein sequence ID" value="KRH73063"/>
    <property type="gene ID" value="GLYMA_02G249900"/>
</dbReference>
<evidence type="ECO:0000313" key="2">
    <source>
        <dbReference type="EnsemblPlants" id="KRH73063"/>
    </source>
</evidence>
<gene>
    <name evidence="1" type="ORF">GLYMA_02G249900</name>
</gene>
<dbReference type="Proteomes" id="UP000008827">
    <property type="component" value="Chromosome 2"/>
</dbReference>
<dbReference type="EMBL" id="CM000835">
    <property type="protein sequence ID" value="KRH73063.1"/>
    <property type="molecule type" value="Genomic_DNA"/>
</dbReference>
<accession>A0A0R0L142</accession>
<proteinExistence type="predicted"/>